<dbReference type="PANTHER" id="PTHR43802">
    <property type="entry name" value="ENOYL-COA HYDRATASE"/>
    <property type="match status" value="1"/>
</dbReference>
<dbReference type="PANTHER" id="PTHR43802:SF1">
    <property type="entry name" value="IP11341P-RELATED"/>
    <property type="match status" value="1"/>
</dbReference>
<proteinExistence type="inferred from homology"/>
<gene>
    <name evidence="2" type="ORF">AWC04_06905</name>
</gene>
<dbReference type="RefSeq" id="WP_085094527.1">
    <property type="nucleotide sequence ID" value="NZ_AP022603.1"/>
</dbReference>
<dbReference type="SUPFAM" id="SSF52096">
    <property type="entry name" value="ClpP/crotonase"/>
    <property type="match status" value="1"/>
</dbReference>
<reference evidence="2 3" key="1">
    <citation type="submission" date="2016-01" db="EMBL/GenBank/DDBJ databases">
        <title>The new phylogeny of the genus Mycobacterium.</title>
        <authorList>
            <person name="Tarcisio F."/>
            <person name="Conor M."/>
            <person name="Antonella G."/>
            <person name="Elisabetta G."/>
            <person name="Giulia F.S."/>
            <person name="Sara T."/>
            <person name="Anna F."/>
            <person name="Clotilde B."/>
            <person name="Roberto B."/>
            <person name="Veronica D.S."/>
            <person name="Fabio R."/>
            <person name="Monica P."/>
            <person name="Olivier J."/>
            <person name="Enrico T."/>
            <person name="Nicola S."/>
        </authorList>
    </citation>
    <scope>NUCLEOTIDE SEQUENCE [LARGE SCALE GENOMIC DNA]</scope>
    <source>
        <strain evidence="2 3">DSM 44179</strain>
    </source>
</reference>
<dbReference type="InterPro" id="IPR029045">
    <property type="entry name" value="ClpP/crotonase-like_dom_sf"/>
</dbReference>
<dbReference type="CDD" id="cd06558">
    <property type="entry name" value="crotonase-like"/>
    <property type="match status" value="1"/>
</dbReference>
<dbReference type="AlphaFoldDB" id="A0A1X1RGW2"/>
<name>A0A1X1RGW2_MYCFA</name>
<comment type="caution">
    <text evidence="2">The sequence shown here is derived from an EMBL/GenBank/DDBJ whole genome shotgun (WGS) entry which is preliminary data.</text>
</comment>
<keyword evidence="3" id="KW-1185">Reference proteome</keyword>
<comment type="similarity">
    <text evidence="1">Belongs to the enoyl-CoA hydratase/isomerase family.</text>
</comment>
<dbReference type="STRING" id="1793.AWC04_06905"/>
<protein>
    <submittedName>
        <fullName evidence="2">Enoyl-CoA hydratase</fullName>
    </submittedName>
</protein>
<dbReference type="InterPro" id="IPR001753">
    <property type="entry name" value="Enoyl-CoA_hydra/iso"/>
</dbReference>
<dbReference type="EMBL" id="LQOJ01000024">
    <property type="protein sequence ID" value="ORV05604.1"/>
    <property type="molecule type" value="Genomic_DNA"/>
</dbReference>
<evidence type="ECO:0000256" key="1">
    <source>
        <dbReference type="ARBA" id="ARBA00005254"/>
    </source>
</evidence>
<sequence>MTTPAGSDILLVDITDRIATLTLNRPQARNALSSALRDRFFTALTDADADPDVDVIIFTAADPVFCAGVDLKELGASTELPDLSPQWPALSTPVIGAINGAAVTGGLELALYCDILIASENARFADTHARVGIMPTWGMSVRLPQKVGVGLARRMSLTGDYLSAADALRAGLVSEVVPHDQLQQAARAVATSIVGNNRAAVAALLSSYHRIDEAATAPALWLEADAARAWARSTTGDAIAANREAVMQRGRSQVQ</sequence>
<evidence type="ECO:0000313" key="3">
    <source>
        <dbReference type="Proteomes" id="UP000193484"/>
    </source>
</evidence>
<dbReference type="Gene3D" id="3.90.226.10">
    <property type="entry name" value="2-enoyl-CoA Hydratase, Chain A, domain 1"/>
    <property type="match status" value="1"/>
</dbReference>
<evidence type="ECO:0000313" key="2">
    <source>
        <dbReference type="EMBL" id="ORV05604.1"/>
    </source>
</evidence>
<dbReference type="NCBIfam" id="NF004840">
    <property type="entry name" value="PRK06190.1"/>
    <property type="match status" value="1"/>
</dbReference>
<organism evidence="2 3">
    <name type="scientific">Mycolicibacterium fallax</name>
    <name type="common">Mycobacterium fallax</name>
    <dbReference type="NCBI Taxonomy" id="1793"/>
    <lineage>
        <taxon>Bacteria</taxon>
        <taxon>Bacillati</taxon>
        <taxon>Actinomycetota</taxon>
        <taxon>Actinomycetes</taxon>
        <taxon>Mycobacteriales</taxon>
        <taxon>Mycobacteriaceae</taxon>
        <taxon>Mycolicibacterium</taxon>
    </lineage>
</organism>
<accession>A0A1X1RGW2</accession>
<dbReference type="GO" id="GO:0003824">
    <property type="term" value="F:catalytic activity"/>
    <property type="evidence" value="ECO:0007669"/>
    <property type="project" value="UniProtKB-ARBA"/>
</dbReference>
<dbReference type="Pfam" id="PF00378">
    <property type="entry name" value="ECH_1"/>
    <property type="match status" value="1"/>
</dbReference>
<dbReference type="Proteomes" id="UP000193484">
    <property type="component" value="Unassembled WGS sequence"/>
</dbReference>
<dbReference type="OrthoDB" id="8452484at2"/>